<dbReference type="Gene3D" id="2.60.40.200">
    <property type="entry name" value="Superoxide dismutase, copper/zinc binding domain"/>
    <property type="match status" value="1"/>
</dbReference>
<organism evidence="4 5">
    <name type="scientific">Brevinema andersonii</name>
    <dbReference type="NCBI Taxonomy" id="34097"/>
    <lineage>
        <taxon>Bacteria</taxon>
        <taxon>Pseudomonadati</taxon>
        <taxon>Spirochaetota</taxon>
        <taxon>Spirochaetia</taxon>
        <taxon>Brevinematales</taxon>
        <taxon>Brevinemataceae</taxon>
        <taxon>Brevinema</taxon>
    </lineage>
</organism>
<gene>
    <name evidence="4" type="ORF">SAMN02745150_00579</name>
</gene>
<feature type="domain" description="Superoxide dismutase copper/zinc binding" evidence="3">
    <location>
        <begin position="38"/>
        <end position="166"/>
    </location>
</feature>
<dbReference type="PANTHER" id="PTHR10003">
    <property type="entry name" value="SUPEROXIDE DISMUTASE CU-ZN -RELATED"/>
    <property type="match status" value="1"/>
</dbReference>
<evidence type="ECO:0000256" key="2">
    <source>
        <dbReference type="SAM" id="MobiDB-lite"/>
    </source>
</evidence>
<dbReference type="GO" id="GO:0005507">
    <property type="term" value="F:copper ion binding"/>
    <property type="evidence" value="ECO:0007669"/>
    <property type="project" value="InterPro"/>
</dbReference>
<protein>
    <submittedName>
        <fullName evidence="4">Superoxide dismutase, Cu-Zn family</fullName>
    </submittedName>
</protein>
<reference evidence="5" key="1">
    <citation type="submission" date="2016-10" db="EMBL/GenBank/DDBJ databases">
        <authorList>
            <person name="Varghese N."/>
            <person name="Submissions S."/>
        </authorList>
    </citation>
    <scope>NUCLEOTIDE SEQUENCE [LARGE SCALE GENOMIC DNA]</scope>
    <source>
        <strain evidence="5">ATCC 43811</strain>
    </source>
</reference>
<evidence type="ECO:0000313" key="4">
    <source>
        <dbReference type="EMBL" id="SFB74798.1"/>
    </source>
</evidence>
<dbReference type="InterPro" id="IPR024134">
    <property type="entry name" value="SOD_Cu/Zn_/chaperone"/>
</dbReference>
<dbReference type="STRING" id="34097.SAMN02745150_00579"/>
<dbReference type="SUPFAM" id="SSF49329">
    <property type="entry name" value="Cu,Zn superoxide dismutase-like"/>
    <property type="match status" value="1"/>
</dbReference>
<accession>A0A1I1DP15</accession>
<keyword evidence="5" id="KW-1185">Reference proteome</keyword>
<evidence type="ECO:0000259" key="3">
    <source>
        <dbReference type="Pfam" id="PF00080"/>
    </source>
</evidence>
<dbReference type="OrthoDB" id="5431326at2"/>
<feature type="region of interest" description="Disordered" evidence="2">
    <location>
        <begin position="97"/>
        <end position="124"/>
    </location>
</feature>
<evidence type="ECO:0000256" key="1">
    <source>
        <dbReference type="ARBA" id="ARBA00010457"/>
    </source>
</evidence>
<dbReference type="EMBL" id="FOKY01000002">
    <property type="protein sequence ID" value="SFB74798.1"/>
    <property type="molecule type" value="Genomic_DNA"/>
</dbReference>
<name>A0A1I1DP15_BREAD</name>
<sequence>MKKIFFIILFVTVQCGTQQSLTAPIYQLTKTGTGQKVGSITVSQAGKEIAIKIVASNLPPGYHGFHLHETNTLTPSEKDGKIVVGGNAGGHWDPDNTGFHGGPDGNGHRGDLPQLEVNPDGSVSQTIKNKKITLNDIKGRSLMIHAHPDNFSDHPEPLGGSGARLYAAPF</sequence>
<dbReference type="RefSeq" id="WP_092318439.1">
    <property type="nucleotide sequence ID" value="NZ_FOKY01000002.1"/>
</dbReference>
<comment type="similarity">
    <text evidence="1">Belongs to the Cu-Zn superoxide dismutase family.</text>
</comment>
<evidence type="ECO:0000313" key="5">
    <source>
        <dbReference type="Proteomes" id="UP000240042"/>
    </source>
</evidence>
<dbReference type="Proteomes" id="UP000240042">
    <property type="component" value="Unassembled WGS sequence"/>
</dbReference>
<proteinExistence type="inferred from homology"/>
<dbReference type="Pfam" id="PF00080">
    <property type="entry name" value="Sod_Cu"/>
    <property type="match status" value="1"/>
</dbReference>
<dbReference type="InterPro" id="IPR001424">
    <property type="entry name" value="SOD_Cu_Zn_dom"/>
</dbReference>
<dbReference type="AlphaFoldDB" id="A0A1I1DP15"/>
<dbReference type="InterPro" id="IPR036423">
    <property type="entry name" value="SOD-like_Cu/Zn_dom_sf"/>
</dbReference>
<dbReference type="GO" id="GO:0006801">
    <property type="term" value="P:superoxide metabolic process"/>
    <property type="evidence" value="ECO:0007669"/>
    <property type="project" value="InterPro"/>
</dbReference>